<comment type="similarity">
    <text evidence="3">Belongs to the glycosyltransferase 61 family.</text>
</comment>
<evidence type="ECO:0000256" key="16">
    <source>
        <dbReference type="ARBA" id="ARBA00045959"/>
    </source>
</evidence>
<keyword evidence="6" id="KW-0328">Glycosyltransferase</keyword>
<reference evidence="20" key="2">
    <citation type="submission" date="2025-09" db="UniProtKB">
        <authorList>
            <consortium name="Ensembl"/>
        </authorList>
    </citation>
    <scope>IDENTIFICATION</scope>
</reference>
<evidence type="ECO:0000256" key="13">
    <source>
        <dbReference type="ARBA" id="ARBA00023180"/>
    </source>
</evidence>
<dbReference type="GO" id="GO:0007420">
    <property type="term" value="P:brain development"/>
    <property type="evidence" value="ECO:0007669"/>
    <property type="project" value="Ensembl"/>
</dbReference>
<proteinExistence type="inferred from homology"/>
<evidence type="ECO:0000256" key="14">
    <source>
        <dbReference type="ARBA" id="ARBA00030318"/>
    </source>
</evidence>
<dbReference type="GO" id="GO:0060041">
    <property type="term" value="P:retina development in camera-type eye"/>
    <property type="evidence" value="ECO:0007669"/>
    <property type="project" value="Ensembl"/>
</dbReference>
<evidence type="ECO:0000256" key="2">
    <source>
        <dbReference type="ARBA" id="ARBA00004922"/>
    </source>
</evidence>
<feature type="domain" description="Fibronectin type-III" evidence="19">
    <location>
        <begin position="490"/>
        <end position="584"/>
    </location>
</feature>
<dbReference type="Pfam" id="PF04577">
    <property type="entry name" value="Glyco_transf_61"/>
    <property type="match status" value="1"/>
</dbReference>
<dbReference type="PANTHER" id="PTHR20961">
    <property type="entry name" value="GLYCOSYLTRANSFERASE"/>
    <property type="match status" value="1"/>
</dbReference>
<comment type="function">
    <text evidence="16">O-linked mannose beta-1,4-N-acetylglucosaminyltransferase that transfers UDP-N-acetyl-D-glucosamine to the 4-position of the mannose to generate N-acetyl-D-glucosamine-beta-1,4-O-D-mannosylprotein. Involved in the biosynthesis of the phosphorylated O-mannosyl trisaccharide (N-acetylgalactosamine-beta-3-N-acetylglucosamine-beta-4-(phosphate-6-)mannose), a carbohydrate structure present in alpha-dystroglycan (DAG1), which is required for binding laminin G-like domain-containing extracellular proteins with high affinity.</text>
</comment>
<name>A0A8C4N8M9_EPTBU</name>
<sequence>MQLSTVLNGVLLPALAAVLWQYGHLRRRAESAEAEAQRARESPLLAPADYDAAIRELHADGTTAVCTGKVHTDRICRFQHLCYWAPADEFLFFHGPGSVALPSLGARRFQPALLDLSTVDDHNTQYFNVVDLPVSSLDRLPRPAFLSDTALIFNRFNPENLMHVLHDDLLPAFYTLKQFGELSWNYTRLVLTEGWSEGPYFELYRLLTGRQPLLRGELSSLGDLLCYPRAYVGLNKLPTWYQYGFTQPQGPKPNLLVSGNEIRHFATFIRTQLNVSEPHTYSVNGGTSEPYIVLIRRTLNRLILNEAELILAIAQEFDARLLAISLDSHPFREIVRIVSGASALVSMHGSQLALAVFLPPGAAVVEIFPYAVNPTHYTPYRTLASLPGMVLSYIAWRNERIEDTVTHPDRPWDEGGITHLSAAVQERIERSVEVPLHLCCRHPEWLYRIYQDTRVDITSFLATMRQVIPDKLTAPTPVPVTPVFPSRVRVPRCKSVVDPKSADAHIMVTWQPPWNLDFLPPQEVQYEVWIQEEGENTYSPYILSALNHTFVENIHPGTSYHVWIRCLLGPSLQGPFADALTCYT</sequence>
<keyword evidence="10" id="KW-0735">Signal-anchor</keyword>
<dbReference type="CDD" id="cd00063">
    <property type="entry name" value="FN3"/>
    <property type="match status" value="1"/>
</dbReference>
<keyword evidence="18" id="KW-0732">Signal</keyword>
<evidence type="ECO:0000256" key="5">
    <source>
        <dbReference type="ARBA" id="ARBA00020030"/>
    </source>
</evidence>
<evidence type="ECO:0000256" key="18">
    <source>
        <dbReference type="SAM" id="SignalP"/>
    </source>
</evidence>
<dbReference type="GO" id="GO:0005789">
    <property type="term" value="C:endoplasmic reticulum membrane"/>
    <property type="evidence" value="ECO:0007669"/>
    <property type="project" value="UniProtKB-SubCell"/>
</dbReference>
<keyword evidence="9" id="KW-0256">Endoplasmic reticulum</keyword>
<dbReference type="PROSITE" id="PS50853">
    <property type="entry name" value="FN3"/>
    <property type="match status" value="1"/>
</dbReference>
<keyword evidence="7" id="KW-0808">Transferase</keyword>
<evidence type="ECO:0000313" key="20">
    <source>
        <dbReference type="Ensembl" id="ENSEBUP00000000643.1"/>
    </source>
</evidence>
<dbReference type="GO" id="GO:0097363">
    <property type="term" value="F:protein O-acetylglucosaminyltransferase activity"/>
    <property type="evidence" value="ECO:0007669"/>
    <property type="project" value="TreeGrafter"/>
</dbReference>
<evidence type="ECO:0000256" key="4">
    <source>
        <dbReference type="ARBA" id="ARBA00012823"/>
    </source>
</evidence>
<evidence type="ECO:0000256" key="17">
    <source>
        <dbReference type="ARBA" id="ARBA00048274"/>
    </source>
</evidence>
<feature type="chain" id="PRO_5034549562" description="Protein O-linked-mannose beta-1,4-N-acetylglucosaminyltransferase 2" evidence="18">
    <location>
        <begin position="17"/>
        <end position="584"/>
    </location>
</feature>
<comment type="catalytic activity">
    <reaction evidence="17">
        <text>3-O-(alpha-D-mannosyl)-L-threonyl-[protein] + UDP-N-acetyl-alpha-D-glucosamine = 3-O-(N-acetyl-beta-D-glucosaminyl-(1-&gt;4)-alpha-D-mannosyl)-L-threonyl-[protein] + UDP + H(+)</text>
        <dbReference type="Rhea" id="RHEA:37663"/>
        <dbReference type="Rhea" id="RHEA-COMP:13547"/>
        <dbReference type="Rhea" id="RHEA-COMP:13618"/>
        <dbReference type="ChEBI" id="CHEBI:15378"/>
        <dbReference type="ChEBI" id="CHEBI:57705"/>
        <dbReference type="ChEBI" id="CHEBI:58223"/>
        <dbReference type="ChEBI" id="CHEBI:137323"/>
        <dbReference type="ChEBI" id="CHEBI:137540"/>
        <dbReference type="EC" id="2.4.1.312"/>
    </reaction>
</comment>
<protein>
    <recommendedName>
        <fullName evidence="5">Protein O-linked-mannose beta-1,4-N-acetylglucosaminyltransferase 2</fullName>
        <ecNumber evidence="4">2.4.1.312</ecNumber>
    </recommendedName>
    <alternativeName>
        <fullName evidence="14">Extracellular O-linked N-acetylglucosamine transferase-like</fullName>
    </alternativeName>
    <alternativeName>
        <fullName evidence="15">Glycosyltransferase-like domain-containing protein 2</fullName>
    </alternativeName>
</protein>
<dbReference type="InterPro" id="IPR013783">
    <property type="entry name" value="Ig-like_fold"/>
</dbReference>
<keyword evidence="13" id="KW-0325">Glycoprotein</keyword>
<comment type="pathway">
    <text evidence="2">Protein modification; protein glycosylation.</text>
</comment>
<dbReference type="OMA" id="EFQMRVV"/>
<evidence type="ECO:0000256" key="6">
    <source>
        <dbReference type="ARBA" id="ARBA00022676"/>
    </source>
</evidence>
<dbReference type="InterPro" id="IPR049625">
    <property type="entry name" value="Glyco_transf_61_cat"/>
</dbReference>
<dbReference type="GeneTree" id="ENSGT00940000160695"/>
<organism evidence="20 21">
    <name type="scientific">Eptatretus burgeri</name>
    <name type="common">Inshore hagfish</name>
    <dbReference type="NCBI Taxonomy" id="7764"/>
    <lineage>
        <taxon>Eukaryota</taxon>
        <taxon>Metazoa</taxon>
        <taxon>Chordata</taxon>
        <taxon>Craniata</taxon>
        <taxon>Vertebrata</taxon>
        <taxon>Cyclostomata</taxon>
        <taxon>Myxini</taxon>
        <taxon>Myxiniformes</taxon>
        <taxon>Myxinidae</taxon>
        <taxon>Eptatretinae</taxon>
        <taxon>Eptatretus</taxon>
    </lineage>
</organism>
<dbReference type="GO" id="GO:0055001">
    <property type="term" value="P:muscle cell development"/>
    <property type="evidence" value="ECO:0007669"/>
    <property type="project" value="Ensembl"/>
</dbReference>
<evidence type="ECO:0000256" key="3">
    <source>
        <dbReference type="ARBA" id="ARBA00005449"/>
    </source>
</evidence>
<keyword evidence="12" id="KW-0472">Membrane</keyword>
<evidence type="ECO:0000256" key="12">
    <source>
        <dbReference type="ARBA" id="ARBA00023136"/>
    </source>
</evidence>
<evidence type="ECO:0000256" key="1">
    <source>
        <dbReference type="ARBA" id="ARBA00004648"/>
    </source>
</evidence>
<keyword evidence="21" id="KW-1185">Reference proteome</keyword>
<feature type="signal peptide" evidence="18">
    <location>
        <begin position="1"/>
        <end position="16"/>
    </location>
</feature>
<evidence type="ECO:0000256" key="8">
    <source>
        <dbReference type="ARBA" id="ARBA00022692"/>
    </source>
</evidence>
<dbReference type="InterPro" id="IPR003961">
    <property type="entry name" value="FN3_dom"/>
</dbReference>
<evidence type="ECO:0000313" key="21">
    <source>
        <dbReference type="Proteomes" id="UP000694388"/>
    </source>
</evidence>
<comment type="subcellular location">
    <subcellularLocation>
        <location evidence="1">Endoplasmic reticulum membrane</location>
        <topology evidence="1">Single-pass type II membrane protein</topology>
    </subcellularLocation>
</comment>
<evidence type="ECO:0000256" key="7">
    <source>
        <dbReference type="ARBA" id="ARBA00022679"/>
    </source>
</evidence>
<dbReference type="Ensembl" id="ENSEBUT00000000948.1">
    <property type="protein sequence ID" value="ENSEBUP00000000643.1"/>
    <property type="gene ID" value="ENSEBUG00000000740.1"/>
</dbReference>
<evidence type="ECO:0000256" key="9">
    <source>
        <dbReference type="ARBA" id="ARBA00022824"/>
    </source>
</evidence>
<keyword evidence="11" id="KW-1133">Transmembrane helix</keyword>
<keyword evidence="8" id="KW-0812">Transmembrane</keyword>
<dbReference type="GO" id="GO:0035269">
    <property type="term" value="P:protein O-linked glycosylation via mannose"/>
    <property type="evidence" value="ECO:0007669"/>
    <property type="project" value="TreeGrafter"/>
</dbReference>
<evidence type="ECO:0000259" key="19">
    <source>
        <dbReference type="PROSITE" id="PS50853"/>
    </source>
</evidence>
<dbReference type="AlphaFoldDB" id="A0A8C4N8M9"/>
<dbReference type="InterPro" id="IPR007657">
    <property type="entry name" value="Glycosyltransferase_61"/>
</dbReference>
<dbReference type="InterPro" id="IPR036116">
    <property type="entry name" value="FN3_sf"/>
</dbReference>
<dbReference type="PANTHER" id="PTHR20961:SF38">
    <property type="entry name" value="PROTEIN O-LINKED-MANNOSE BETA-1,4-N-ACETYLGLUCOSAMINYLTRANSFERASE 2"/>
    <property type="match status" value="1"/>
</dbReference>
<dbReference type="Gene3D" id="2.60.40.10">
    <property type="entry name" value="Immunoglobulins"/>
    <property type="match status" value="1"/>
</dbReference>
<accession>A0A8C4N8M9</accession>
<reference evidence="20" key="1">
    <citation type="submission" date="2025-08" db="UniProtKB">
        <authorList>
            <consortium name="Ensembl"/>
        </authorList>
    </citation>
    <scope>IDENTIFICATION</scope>
</reference>
<evidence type="ECO:0000256" key="10">
    <source>
        <dbReference type="ARBA" id="ARBA00022968"/>
    </source>
</evidence>
<dbReference type="Proteomes" id="UP000694388">
    <property type="component" value="Unplaced"/>
</dbReference>
<evidence type="ECO:0000256" key="15">
    <source>
        <dbReference type="ARBA" id="ARBA00032859"/>
    </source>
</evidence>
<evidence type="ECO:0000256" key="11">
    <source>
        <dbReference type="ARBA" id="ARBA00022989"/>
    </source>
</evidence>
<dbReference type="UniPathway" id="UPA00378"/>
<dbReference type="SUPFAM" id="SSF49265">
    <property type="entry name" value="Fibronectin type III"/>
    <property type="match status" value="1"/>
</dbReference>
<dbReference type="EC" id="2.4.1.312" evidence="4"/>